<organism evidence="4">
    <name type="scientific">marine sediment metagenome</name>
    <dbReference type="NCBI Taxonomy" id="412755"/>
    <lineage>
        <taxon>unclassified sequences</taxon>
        <taxon>metagenomes</taxon>
        <taxon>ecological metagenomes</taxon>
    </lineage>
</organism>
<dbReference type="InterPro" id="IPR018077">
    <property type="entry name" value="Glyco_hydro_fam25_subgr"/>
</dbReference>
<reference evidence="4" key="1">
    <citation type="journal article" date="2015" name="Nature">
        <title>Complex archaea that bridge the gap between prokaryotes and eukaryotes.</title>
        <authorList>
            <person name="Spang A."/>
            <person name="Saw J.H."/>
            <person name="Jorgensen S.L."/>
            <person name="Zaremba-Niedzwiedzka K."/>
            <person name="Martijn J."/>
            <person name="Lind A.E."/>
            <person name="van Eijk R."/>
            <person name="Schleper C."/>
            <person name="Guy L."/>
            <person name="Ettema T.J."/>
        </authorList>
    </citation>
    <scope>NUCLEOTIDE SEQUENCE</scope>
</reference>
<protein>
    <recommendedName>
        <fullName evidence="5">Lysozyme</fullName>
    </recommendedName>
</protein>
<evidence type="ECO:0000256" key="2">
    <source>
        <dbReference type="ARBA" id="ARBA00022801"/>
    </source>
</evidence>
<dbReference type="SMART" id="SM00641">
    <property type="entry name" value="Glyco_25"/>
    <property type="match status" value="1"/>
</dbReference>
<dbReference type="GO" id="GO:0003796">
    <property type="term" value="F:lysozyme activity"/>
    <property type="evidence" value="ECO:0007669"/>
    <property type="project" value="InterPro"/>
</dbReference>
<dbReference type="CDD" id="cd06413">
    <property type="entry name" value="GH25_muramidase_1"/>
    <property type="match status" value="1"/>
</dbReference>
<dbReference type="GO" id="GO:0016052">
    <property type="term" value="P:carbohydrate catabolic process"/>
    <property type="evidence" value="ECO:0007669"/>
    <property type="project" value="TreeGrafter"/>
</dbReference>
<name>A0A0F9UMQ4_9ZZZZ</name>
<evidence type="ECO:0000256" key="1">
    <source>
        <dbReference type="ARBA" id="ARBA00010646"/>
    </source>
</evidence>
<proteinExistence type="inferred from homology"/>
<evidence type="ECO:0000313" key="4">
    <source>
        <dbReference type="EMBL" id="KKN94350.1"/>
    </source>
</evidence>
<sequence>MPRLRVLALLSALALAACGAPQISVPLGDVTAANFGDRKPFDWPGQSPERYAVHGIDVARFQDPLNWGEARVSGVNFAFIKATEGGDLLDPMFQNHWDGAGRAGVARGAYHFYYFCTTPEKQARWFIENVPKTTGMLPPVLDLEWNPFSPTCTLRPPADTVRRNAQTFLSILRAHYGQQPVVYTTPEFYAQNDMGRLRDVEFWLRSTAAHPSEKYPNERWTFWQYTSTGRVTGAQGDIDIDINVYAGSPASWENWLSRRQVR</sequence>
<dbReference type="InterPro" id="IPR002053">
    <property type="entry name" value="Glyco_hydro_25"/>
</dbReference>
<dbReference type="PROSITE" id="PS51257">
    <property type="entry name" value="PROKAR_LIPOPROTEIN"/>
    <property type="match status" value="1"/>
</dbReference>
<dbReference type="GO" id="GO:0009253">
    <property type="term" value="P:peptidoglycan catabolic process"/>
    <property type="evidence" value="ECO:0007669"/>
    <property type="project" value="InterPro"/>
</dbReference>
<dbReference type="EMBL" id="LAZR01000079">
    <property type="protein sequence ID" value="KKN94350.1"/>
    <property type="molecule type" value="Genomic_DNA"/>
</dbReference>
<dbReference type="PROSITE" id="PS51904">
    <property type="entry name" value="GLYCOSYL_HYDROL_F25_2"/>
    <property type="match status" value="1"/>
</dbReference>
<comment type="caution">
    <text evidence="4">The sequence shown here is derived from an EMBL/GenBank/DDBJ whole genome shotgun (WGS) entry which is preliminary data.</text>
</comment>
<dbReference type="InterPro" id="IPR017853">
    <property type="entry name" value="GH"/>
</dbReference>
<accession>A0A0F9UMQ4</accession>
<keyword evidence="3" id="KW-0326">Glycosidase</keyword>
<dbReference type="PANTHER" id="PTHR34135">
    <property type="entry name" value="LYSOZYME"/>
    <property type="match status" value="1"/>
</dbReference>
<gene>
    <name evidence="4" type="ORF">LCGC14_0189640</name>
</gene>
<dbReference type="PANTHER" id="PTHR34135:SF2">
    <property type="entry name" value="LYSOZYME"/>
    <property type="match status" value="1"/>
</dbReference>
<dbReference type="Pfam" id="PF01183">
    <property type="entry name" value="Glyco_hydro_25"/>
    <property type="match status" value="1"/>
</dbReference>
<dbReference type="Gene3D" id="3.20.20.80">
    <property type="entry name" value="Glycosidases"/>
    <property type="match status" value="1"/>
</dbReference>
<keyword evidence="2" id="KW-0378">Hydrolase</keyword>
<dbReference type="AlphaFoldDB" id="A0A0F9UMQ4"/>
<dbReference type="SUPFAM" id="SSF51445">
    <property type="entry name" value="(Trans)glycosidases"/>
    <property type="match status" value="1"/>
</dbReference>
<dbReference type="GO" id="GO:0016998">
    <property type="term" value="P:cell wall macromolecule catabolic process"/>
    <property type="evidence" value="ECO:0007669"/>
    <property type="project" value="InterPro"/>
</dbReference>
<evidence type="ECO:0008006" key="5">
    <source>
        <dbReference type="Google" id="ProtNLM"/>
    </source>
</evidence>
<evidence type="ECO:0000256" key="3">
    <source>
        <dbReference type="ARBA" id="ARBA00023295"/>
    </source>
</evidence>
<comment type="similarity">
    <text evidence="1">Belongs to the glycosyl hydrolase 25 family.</text>
</comment>